<organism evidence="2 3">
    <name type="scientific">Flavobacterium stagni</name>
    <dbReference type="NCBI Taxonomy" id="2506421"/>
    <lineage>
        <taxon>Bacteria</taxon>
        <taxon>Pseudomonadati</taxon>
        <taxon>Bacteroidota</taxon>
        <taxon>Flavobacteriia</taxon>
        <taxon>Flavobacteriales</taxon>
        <taxon>Flavobacteriaceae</taxon>
        <taxon>Flavobacterium</taxon>
    </lineage>
</organism>
<name>A0A4Q1K3W8_9FLAO</name>
<dbReference type="Pfam" id="PF12867">
    <property type="entry name" value="DinB_2"/>
    <property type="match status" value="1"/>
</dbReference>
<proteinExistence type="predicted"/>
<dbReference type="EMBL" id="SBKN01000010">
    <property type="protein sequence ID" value="RXR20222.1"/>
    <property type="molecule type" value="Genomic_DNA"/>
</dbReference>
<sequence length="172" mass="20472">MRIEQIQTGEYGDFYAPYLAQVDPQYSLIEELEISLHRFIHFVREIPMDKFDYRYAEGKWTIKEIIQHIIDAERVFAYRAMRIARNDQTPLPGFDENDYVDQSNGNERSIQDLLTEFSTLRHATIYLFKSFKPEYFERIGSASNHPISVRALGFIIIGHQNHHHKVFQQRYL</sequence>
<reference evidence="3" key="1">
    <citation type="submission" date="2019-01" db="EMBL/GenBank/DDBJ databases">
        <title>Cytophagaceae bacterium strain CAR-16.</title>
        <authorList>
            <person name="Chen W.-M."/>
        </authorList>
    </citation>
    <scope>NUCLEOTIDE SEQUENCE [LARGE SCALE GENOMIC DNA]</scope>
    <source>
        <strain evidence="3">WWJ-16</strain>
    </source>
</reference>
<protein>
    <submittedName>
        <fullName evidence="2">DinB family protein</fullName>
    </submittedName>
</protein>
<accession>A0A4Q1K3W8</accession>
<dbReference type="SUPFAM" id="SSF109854">
    <property type="entry name" value="DinB/YfiT-like putative metalloenzymes"/>
    <property type="match status" value="1"/>
</dbReference>
<dbReference type="InterPro" id="IPR034660">
    <property type="entry name" value="DinB/YfiT-like"/>
</dbReference>
<dbReference type="AlphaFoldDB" id="A0A4Q1K3W8"/>
<feature type="domain" description="DinB-like" evidence="1">
    <location>
        <begin position="32"/>
        <end position="165"/>
    </location>
</feature>
<dbReference type="InterPro" id="IPR024775">
    <property type="entry name" value="DinB-like"/>
</dbReference>
<dbReference type="Gene3D" id="1.20.120.450">
    <property type="entry name" value="dinb family like domain"/>
    <property type="match status" value="1"/>
</dbReference>
<evidence type="ECO:0000313" key="3">
    <source>
        <dbReference type="Proteomes" id="UP000289857"/>
    </source>
</evidence>
<dbReference type="Proteomes" id="UP000289857">
    <property type="component" value="Unassembled WGS sequence"/>
</dbReference>
<keyword evidence="3" id="KW-1185">Reference proteome</keyword>
<dbReference type="OrthoDB" id="9793216at2"/>
<evidence type="ECO:0000259" key="1">
    <source>
        <dbReference type="Pfam" id="PF12867"/>
    </source>
</evidence>
<evidence type="ECO:0000313" key="2">
    <source>
        <dbReference type="EMBL" id="RXR20222.1"/>
    </source>
</evidence>
<dbReference type="RefSeq" id="WP_129462443.1">
    <property type="nucleotide sequence ID" value="NZ_SBKN01000010.1"/>
</dbReference>
<comment type="caution">
    <text evidence="2">The sequence shown here is derived from an EMBL/GenBank/DDBJ whole genome shotgun (WGS) entry which is preliminary data.</text>
</comment>
<gene>
    <name evidence="2" type="ORF">EQG61_13305</name>
</gene>